<dbReference type="AlphaFoldDB" id="A0A8T1FSP4"/>
<sequence>MPQQPSRPSTPPPRRLATQEERQRVLTAFERGDDWLTVAKYNNMSRAAAYWLCKAGDPSPPARGGARASVVKCTDEIVKAMEGYLDAECTLTLTQLADKVLEEFGVELSTSTISAKLATKLITLKQIRKEPTTCKNEVNKMKRFLFAQQLVEHQAKGDYIVYYDETNYNLFCMRSQGRAAKGKRAVVKTTPSKGKNLQIQCTVSVEDGLVLYQLQRGSIRMDMNAAFVKSIYEAVKNSETYCNFYGGKSVIIVLDNAPAHNQTETRLAEELGEHSEFVLLRLGPYSPMLNPIEGCFRVFKAKVKAFLAVHLQRMFDQGAFLSLTEARITLLEDAANSSIRCINRHLVTSMALHCQRAMADTLKMEDMQYGT</sequence>
<dbReference type="InterPro" id="IPR036397">
    <property type="entry name" value="RNaseH_sf"/>
</dbReference>
<evidence type="ECO:0000259" key="1">
    <source>
        <dbReference type="Pfam" id="PF13358"/>
    </source>
</evidence>
<dbReference type="VEuPathDB" id="FungiDB:PC110_g23633"/>
<reference evidence="2" key="1">
    <citation type="submission" date="2018-10" db="EMBL/GenBank/DDBJ databases">
        <title>Effector identification in a new, highly contiguous assembly of the strawberry crown rot pathogen Phytophthora cactorum.</title>
        <authorList>
            <person name="Armitage A.D."/>
            <person name="Nellist C.F."/>
            <person name="Bates H."/>
            <person name="Vickerstaff R.J."/>
            <person name="Harrison R.J."/>
        </authorList>
    </citation>
    <scope>NUCLEOTIDE SEQUENCE</scope>
    <source>
        <strain evidence="2">P415</strain>
        <strain evidence="3">P421</strain>
    </source>
</reference>
<dbReference type="VEuPathDB" id="FungiDB:PC110_g17112"/>
<evidence type="ECO:0000313" key="2">
    <source>
        <dbReference type="EMBL" id="KAG2981537.1"/>
    </source>
</evidence>
<proteinExistence type="predicted"/>
<dbReference type="EMBL" id="RCML01000305">
    <property type="protein sequence ID" value="KAG2981537.1"/>
    <property type="molecule type" value="Genomic_DNA"/>
</dbReference>
<dbReference type="InterPro" id="IPR009057">
    <property type="entry name" value="Homeodomain-like_sf"/>
</dbReference>
<gene>
    <name evidence="2" type="ORF">PC118_g10534</name>
    <name evidence="3" type="ORF">PC129_g8686</name>
</gene>
<dbReference type="EMBL" id="RCMV01000257">
    <property type="protein sequence ID" value="KAG3220564.1"/>
    <property type="molecule type" value="Genomic_DNA"/>
</dbReference>
<organism evidence="2 4">
    <name type="scientific">Phytophthora cactorum</name>
    <dbReference type="NCBI Taxonomy" id="29920"/>
    <lineage>
        <taxon>Eukaryota</taxon>
        <taxon>Sar</taxon>
        <taxon>Stramenopiles</taxon>
        <taxon>Oomycota</taxon>
        <taxon>Peronosporomycetes</taxon>
        <taxon>Peronosporales</taxon>
        <taxon>Peronosporaceae</taxon>
        <taxon>Phytophthora</taxon>
    </lineage>
</organism>
<dbReference type="Proteomes" id="UP000760860">
    <property type="component" value="Unassembled WGS sequence"/>
</dbReference>
<dbReference type="Gene3D" id="3.30.420.10">
    <property type="entry name" value="Ribonuclease H-like superfamily/Ribonuclease H"/>
    <property type="match status" value="1"/>
</dbReference>
<accession>A0A8T1FSP4</accession>
<comment type="caution">
    <text evidence="2">The sequence shown here is derived from an EMBL/GenBank/DDBJ whole genome shotgun (WGS) entry which is preliminary data.</text>
</comment>
<evidence type="ECO:0000313" key="3">
    <source>
        <dbReference type="EMBL" id="KAG3220564.1"/>
    </source>
</evidence>
<dbReference type="SUPFAM" id="SSF46689">
    <property type="entry name" value="Homeodomain-like"/>
    <property type="match status" value="1"/>
</dbReference>
<dbReference type="PANTHER" id="PTHR46564:SF1">
    <property type="entry name" value="TRANSPOSASE"/>
    <property type="match status" value="1"/>
</dbReference>
<dbReference type="Pfam" id="PF13358">
    <property type="entry name" value="DDE_3"/>
    <property type="match status" value="1"/>
</dbReference>
<dbReference type="InterPro" id="IPR038717">
    <property type="entry name" value="Tc1-like_DDE_dom"/>
</dbReference>
<dbReference type="GO" id="GO:0003676">
    <property type="term" value="F:nucleic acid binding"/>
    <property type="evidence" value="ECO:0007669"/>
    <property type="project" value="InterPro"/>
</dbReference>
<dbReference type="PANTHER" id="PTHR46564">
    <property type="entry name" value="TRANSPOSASE"/>
    <property type="match status" value="1"/>
</dbReference>
<evidence type="ECO:0000313" key="4">
    <source>
        <dbReference type="Proteomes" id="UP000697107"/>
    </source>
</evidence>
<protein>
    <recommendedName>
        <fullName evidence="1">Tc1-like transposase DDE domain-containing protein</fullName>
    </recommendedName>
</protein>
<name>A0A8T1FSP4_9STRA</name>
<dbReference type="Proteomes" id="UP000697107">
    <property type="component" value="Unassembled WGS sequence"/>
</dbReference>
<feature type="domain" description="Tc1-like transposase DDE" evidence="1">
    <location>
        <begin position="160"/>
        <end position="305"/>
    </location>
</feature>